<evidence type="ECO:0000313" key="2">
    <source>
        <dbReference type="EMBL" id="OMH84953.1"/>
    </source>
</evidence>
<dbReference type="OrthoDB" id="5600230at2759"/>
<dbReference type="Pfam" id="PF08539">
    <property type="entry name" value="HbrB"/>
    <property type="match status" value="1"/>
</dbReference>
<dbReference type="AlphaFoldDB" id="A0A1R1PVG9"/>
<proteinExistence type="predicted"/>
<protein>
    <submittedName>
        <fullName evidence="2">Uncharacterized protein</fullName>
    </submittedName>
</protein>
<organism evidence="2 3">
    <name type="scientific">Zancudomyces culisetae</name>
    <name type="common">Gut fungus</name>
    <name type="synonym">Smittium culisetae</name>
    <dbReference type="NCBI Taxonomy" id="1213189"/>
    <lineage>
        <taxon>Eukaryota</taxon>
        <taxon>Fungi</taxon>
        <taxon>Fungi incertae sedis</taxon>
        <taxon>Zoopagomycota</taxon>
        <taxon>Kickxellomycotina</taxon>
        <taxon>Harpellomycetes</taxon>
        <taxon>Harpellales</taxon>
        <taxon>Legeriomycetaceae</taxon>
        <taxon>Zancudomyces</taxon>
    </lineage>
</organism>
<name>A0A1R1PVG9_ZANCU</name>
<dbReference type="Proteomes" id="UP000188320">
    <property type="component" value="Unassembled WGS sequence"/>
</dbReference>
<dbReference type="EMBL" id="LSSK01000126">
    <property type="protein sequence ID" value="OMH84953.1"/>
    <property type="molecule type" value="Genomic_DNA"/>
</dbReference>
<evidence type="ECO:0000313" key="3">
    <source>
        <dbReference type="Proteomes" id="UP000188320"/>
    </source>
</evidence>
<comment type="caution">
    <text evidence="2">The sequence shown here is derived from an EMBL/GenBank/DDBJ whole genome shotgun (WGS) entry which is preliminary data.</text>
</comment>
<reference evidence="3" key="1">
    <citation type="submission" date="2017-01" db="EMBL/GenBank/DDBJ databases">
        <authorList>
            <person name="Wang Y."/>
            <person name="White M."/>
            <person name="Kvist S."/>
            <person name="Moncalvo J.-M."/>
        </authorList>
    </citation>
    <scope>NUCLEOTIDE SEQUENCE [LARGE SCALE GENOMIC DNA]</scope>
    <source>
        <strain evidence="3">COL-18-3</strain>
    </source>
</reference>
<sequence>MPSMSNINTNRGNSNTINTTCGNTSESNAPESMIPLESIIKNSLGQFQHQITFKTVLIQACRFWELYYSKYLQYMEAVFLPVQMEFRNALINKFGFLVDVIDSNASIGFPFKRNQQ</sequence>
<gene>
    <name evidence="2" type="ORF">AX774_g1504</name>
</gene>
<dbReference type="InterPro" id="IPR013745">
    <property type="entry name" value="Bit61/PRR5"/>
</dbReference>
<keyword evidence="3" id="KW-1185">Reference proteome</keyword>
<evidence type="ECO:0000256" key="1">
    <source>
        <dbReference type="SAM" id="MobiDB-lite"/>
    </source>
</evidence>
<feature type="region of interest" description="Disordered" evidence="1">
    <location>
        <begin position="1"/>
        <end position="27"/>
    </location>
</feature>
<accession>A0A1R1PVG9</accession>